<evidence type="ECO:0000256" key="2">
    <source>
        <dbReference type="ARBA" id="ARBA00022598"/>
    </source>
</evidence>
<evidence type="ECO:0000256" key="7">
    <source>
        <dbReference type="ARBA" id="ARBA00049339"/>
    </source>
</evidence>
<dbReference type="InterPro" id="IPR001278">
    <property type="entry name" value="Arg-tRNA-ligase"/>
</dbReference>
<dbReference type="AlphaFoldDB" id="A0A1F6AGP9"/>
<comment type="catalytic activity">
    <reaction evidence="7 8">
        <text>tRNA(Arg) + L-arginine + ATP = L-arginyl-tRNA(Arg) + AMP + diphosphate</text>
        <dbReference type="Rhea" id="RHEA:20301"/>
        <dbReference type="Rhea" id="RHEA-COMP:9658"/>
        <dbReference type="Rhea" id="RHEA-COMP:9673"/>
        <dbReference type="ChEBI" id="CHEBI:30616"/>
        <dbReference type="ChEBI" id="CHEBI:32682"/>
        <dbReference type="ChEBI" id="CHEBI:33019"/>
        <dbReference type="ChEBI" id="CHEBI:78442"/>
        <dbReference type="ChEBI" id="CHEBI:78513"/>
        <dbReference type="ChEBI" id="CHEBI:456215"/>
        <dbReference type="EC" id="6.1.1.19"/>
    </reaction>
</comment>
<evidence type="ECO:0000259" key="11">
    <source>
        <dbReference type="SMART" id="SM01016"/>
    </source>
</evidence>
<evidence type="ECO:0000256" key="6">
    <source>
        <dbReference type="ARBA" id="ARBA00023146"/>
    </source>
</evidence>
<proteinExistence type="inferred from homology"/>
<evidence type="ECO:0000256" key="8">
    <source>
        <dbReference type="HAMAP-Rule" id="MF_00123"/>
    </source>
</evidence>
<evidence type="ECO:0000256" key="5">
    <source>
        <dbReference type="ARBA" id="ARBA00022917"/>
    </source>
</evidence>
<keyword evidence="8" id="KW-0963">Cytoplasm</keyword>
<reference evidence="12 13" key="1">
    <citation type="journal article" date="2016" name="Nat. Commun.">
        <title>Thousands of microbial genomes shed light on interconnected biogeochemical processes in an aquifer system.</title>
        <authorList>
            <person name="Anantharaman K."/>
            <person name="Brown C.T."/>
            <person name="Hug L.A."/>
            <person name="Sharon I."/>
            <person name="Castelle C.J."/>
            <person name="Probst A.J."/>
            <person name="Thomas B.C."/>
            <person name="Singh A."/>
            <person name="Wilkins M.J."/>
            <person name="Karaoz U."/>
            <person name="Brodie E.L."/>
            <person name="Williams K.H."/>
            <person name="Hubbard S.S."/>
            <person name="Banfield J.F."/>
        </authorList>
    </citation>
    <scope>NUCLEOTIDE SEQUENCE [LARGE SCALE GENOMIC DNA]</scope>
</reference>
<sequence>MIEETMRQNLFELLKEILKEFGVTDIEPEVEISGDPNHGEYTTNIAMRVAKTLKKSPVDVALWVKKIIDEKMKDVRRKIPDQITNKQYQKASPQIPAKSVLQDIDRVEVVPPGFINFFLTESKLGNQIDEVLKEKERFGTAKTKTGKKLMVEFAHPNTHKQFHIGHLRNISTGESIVRLLESAGNKVIRVNYQGDVGLHIAKCIYGILKDKTFEEIKKKSLDEKIEYLGKAYANGHKDYEESAKREIGEINKKIYAKDSSIYPMYQETRKWSLDYFESIYKRVGTHYDRYYFEGEVYENGKKYVQEALKKGIFVQSDGAVVFPGEKWGLHNRVFITGEGNATYEAKDIGLGRLQFDEYSPDQIIHVVGPEQTGYFQVIFKALEQVFPDTKGKEHHLIYGWVGLKEGKMSSRSGNVVLGEWLLDEAKQSIYEILKQNESKYTKEEQDEIAEKGAVAAVKYAFLKVSTKQEIAFDLKESVSFDGDSGPYLLYTYARCKSVLHKAAEASNLKHQAPNKHKASNTKRLEHSNLEFVWSLEFGDWSFNAEERSIARLINFFPEIVGQAAREFAPNMLCTYLFNLAQAFNLFYQKHPILGNNARLALTAATAQTIQNGLYLLGISTVERM</sequence>
<accession>A0A1F6AGP9</accession>
<dbReference type="PANTHER" id="PTHR11956">
    <property type="entry name" value="ARGINYL-TRNA SYNTHETASE"/>
    <property type="match status" value="1"/>
</dbReference>
<feature type="domain" description="DALR anticodon binding" evidence="10">
    <location>
        <begin position="488"/>
        <end position="624"/>
    </location>
</feature>
<evidence type="ECO:0000313" key="13">
    <source>
        <dbReference type="Proteomes" id="UP000178759"/>
    </source>
</evidence>
<dbReference type="Gene3D" id="1.10.730.10">
    <property type="entry name" value="Isoleucyl-tRNA Synthetase, Domain 1"/>
    <property type="match status" value="1"/>
</dbReference>
<dbReference type="Gene3D" id="3.40.50.620">
    <property type="entry name" value="HUPs"/>
    <property type="match status" value="1"/>
</dbReference>
<dbReference type="Gene3D" id="3.30.1360.70">
    <property type="entry name" value="Arginyl tRNA synthetase N-terminal domain"/>
    <property type="match status" value="1"/>
</dbReference>
<keyword evidence="6 8" id="KW-0030">Aminoacyl-tRNA synthetase</keyword>
<evidence type="ECO:0000256" key="9">
    <source>
        <dbReference type="RuleBase" id="RU363038"/>
    </source>
</evidence>
<dbReference type="SMART" id="SM01016">
    <property type="entry name" value="Arg_tRNA_synt_N"/>
    <property type="match status" value="1"/>
</dbReference>
<dbReference type="InterPro" id="IPR014729">
    <property type="entry name" value="Rossmann-like_a/b/a_fold"/>
</dbReference>
<keyword evidence="4 8" id="KW-0067">ATP-binding</keyword>
<dbReference type="Proteomes" id="UP000178759">
    <property type="component" value="Unassembled WGS sequence"/>
</dbReference>
<feature type="short sequence motif" description="'HIGH' region" evidence="8">
    <location>
        <begin position="156"/>
        <end position="166"/>
    </location>
</feature>
<keyword evidence="2 8" id="KW-0436">Ligase</keyword>
<dbReference type="EC" id="6.1.1.19" evidence="8"/>
<dbReference type="InterPro" id="IPR005148">
    <property type="entry name" value="Arg-tRNA-synth_N"/>
</dbReference>
<comment type="subunit">
    <text evidence="8">Monomer.</text>
</comment>
<dbReference type="SUPFAM" id="SSF47323">
    <property type="entry name" value="Anticodon-binding domain of a subclass of class I aminoacyl-tRNA synthetases"/>
    <property type="match status" value="1"/>
</dbReference>
<dbReference type="InterPro" id="IPR035684">
    <property type="entry name" value="ArgRS_core"/>
</dbReference>
<dbReference type="PANTHER" id="PTHR11956:SF5">
    <property type="entry name" value="ARGININE--TRNA LIGASE, CYTOPLASMIC"/>
    <property type="match status" value="1"/>
</dbReference>
<comment type="similarity">
    <text evidence="1 8 9">Belongs to the class-I aminoacyl-tRNA synthetase family.</text>
</comment>
<dbReference type="SMART" id="SM00836">
    <property type="entry name" value="DALR_1"/>
    <property type="match status" value="1"/>
</dbReference>
<dbReference type="GO" id="GO:0006420">
    <property type="term" value="P:arginyl-tRNA aminoacylation"/>
    <property type="evidence" value="ECO:0007669"/>
    <property type="project" value="UniProtKB-UniRule"/>
</dbReference>
<dbReference type="GO" id="GO:0005524">
    <property type="term" value="F:ATP binding"/>
    <property type="evidence" value="ECO:0007669"/>
    <property type="project" value="UniProtKB-UniRule"/>
</dbReference>
<feature type="domain" description="Arginyl tRNA synthetase N-terminal" evidence="11">
    <location>
        <begin position="8"/>
        <end position="119"/>
    </location>
</feature>
<dbReference type="Pfam" id="PF00750">
    <property type="entry name" value="tRNA-synt_1d"/>
    <property type="match status" value="1"/>
</dbReference>
<keyword evidence="3 8" id="KW-0547">Nucleotide-binding</keyword>
<dbReference type="GO" id="GO:0005737">
    <property type="term" value="C:cytoplasm"/>
    <property type="evidence" value="ECO:0007669"/>
    <property type="project" value="UniProtKB-SubCell"/>
</dbReference>
<evidence type="ECO:0000256" key="1">
    <source>
        <dbReference type="ARBA" id="ARBA00005594"/>
    </source>
</evidence>
<dbReference type="HAMAP" id="MF_00123">
    <property type="entry name" value="Arg_tRNA_synth"/>
    <property type="match status" value="1"/>
</dbReference>
<dbReference type="EMBL" id="MFJV01000001">
    <property type="protein sequence ID" value="OGG23904.1"/>
    <property type="molecule type" value="Genomic_DNA"/>
</dbReference>
<evidence type="ECO:0000313" key="12">
    <source>
        <dbReference type="EMBL" id="OGG23904.1"/>
    </source>
</evidence>
<dbReference type="PRINTS" id="PR01038">
    <property type="entry name" value="TRNASYNTHARG"/>
</dbReference>
<comment type="subcellular location">
    <subcellularLocation>
        <location evidence="8">Cytoplasm</location>
    </subcellularLocation>
</comment>
<comment type="caution">
    <text evidence="12">The sequence shown here is derived from an EMBL/GenBank/DDBJ whole genome shotgun (WGS) entry which is preliminary data.</text>
</comment>
<dbReference type="SUPFAM" id="SSF52374">
    <property type="entry name" value="Nucleotidylyl transferase"/>
    <property type="match status" value="1"/>
</dbReference>
<name>A0A1F6AGP9_9BACT</name>
<dbReference type="NCBIfam" id="TIGR00456">
    <property type="entry name" value="argS"/>
    <property type="match status" value="1"/>
</dbReference>
<dbReference type="STRING" id="1798392.A3A79_01750"/>
<keyword evidence="5 8" id="KW-0648">Protein biosynthesis</keyword>
<evidence type="ECO:0000256" key="3">
    <source>
        <dbReference type="ARBA" id="ARBA00022741"/>
    </source>
</evidence>
<dbReference type="InterPro" id="IPR036695">
    <property type="entry name" value="Arg-tRNA-synth_N_sf"/>
</dbReference>
<gene>
    <name evidence="8" type="primary">argS</name>
    <name evidence="12" type="ORF">A3A79_01750</name>
</gene>
<evidence type="ECO:0000256" key="4">
    <source>
        <dbReference type="ARBA" id="ARBA00022840"/>
    </source>
</evidence>
<dbReference type="InterPro" id="IPR008909">
    <property type="entry name" value="DALR_anticod-bd"/>
</dbReference>
<dbReference type="SUPFAM" id="SSF55190">
    <property type="entry name" value="Arginyl-tRNA synthetase (ArgRS), N-terminal 'additional' domain"/>
    <property type="match status" value="2"/>
</dbReference>
<evidence type="ECO:0000259" key="10">
    <source>
        <dbReference type="SMART" id="SM00836"/>
    </source>
</evidence>
<dbReference type="InterPro" id="IPR009080">
    <property type="entry name" value="tRNAsynth_Ia_anticodon-bd"/>
</dbReference>
<dbReference type="Pfam" id="PF03485">
    <property type="entry name" value="Arg_tRNA_synt_N"/>
    <property type="match status" value="1"/>
</dbReference>
<organism evidence="12 13">
    <name type="scientific">Candidatus Gottesmanbacteria bacterium RIFCSPLOWO2_01_FULL_43_11b</name>
    <dbReference type="NCBI Taxonomy" id="1798392"/>
    <lineage>
        <taxon>Bacteria</taxon>
        <taxon>Candidatus Gottesmaniibacteriota</taxon>
    </lineage>
</organism>
<dbReference type="GO" id="GO:0004814">
    <property type="term" value="F:arginine-tRNA ligase activity"/>
    <property type="evidence" value="ECO:0007669"/>
    <property type="project" value="UniProtKB-UniRule"/>
</dbReference>
<protein>
    <recommendedName>
        <fullName evidence="8">Arginine--tRNA ligase</fullName>
        <ecNumber evidence="8">6.1.1.19</ecNumber>
    </recommendedName>
    <alternativeName>
        <fullName evidence="8">Arginyl-tRNA synthetase</fullName>
        <shortName evidence="8">ArgRS</shortName>
    </alternativeName>
</protein>
<dbReference type="Pfam" id="PF05746">
    <property type="entry name" value="DALR_1"/>
    <property type="match status" value="1"/>
</dbReference>